<dbReference type="Proteomes" id="UP001224392">
    <property type="component" value="Unassembled WGS sequence"/>
</dbReference>
<name>A0ABQ6LVC0_9GAMM</name>
<dbReference type="Gene3D" id="3.40.50.450">
    <property type="match status" value="1"/>
</dbReference>
<evidence type="ECO:0000259" key="2">
    <source>
        <dbReference type="Pfam" id="PF02481"/>
    </source>
</evidence>
<comment type="similarity">
    <text evidence="1">Belongs to the DprA/Smf family.</text>
</comment>
<dbReference type="EMBL" id="BSYJ01000001">
    <property type="protein sequence ID" value="GMG86027.1"/>
    <property type="molecule type" value="Genomic_DNA"/>
</dbReference>
<dbReference type="Pfam" id="PF02481">
    <property type="entry name" value="DNA_processg_A"/>
    <property type="match status" value="1"/>
</dbReference>
<accession>A0ABQ6LVC0</accession>
<dbReference type="PANTHER" id="PTHR43022">
    <property type="entry name" value="PROTEIN SMF"/>
    <property type="match status" value="1"/>
</dbReference>
<dbReference type="Gene3D" id="1.10.10.10">
    <property type="entry name" value="Winged helix-like DNA-binding domain superfamily/Winged helix DNA-binding domain"/>
    <property type="match status" value="1"/>
</dbReference>
<dbReference type="PANTHER" id="PTHR43022:SF1">
    <property type="entry name" value="PROTEIN SMF"/>
    <property type="match status" value="1"/>
</dbReference>
<feature type="domain" description="Smf/DprA SLOG" evidence="2">
    <location>
        <begin position="88"/>
        <end position="296"/>
    </location>
</feature>
<sequence>MDATPSLRGCMALLRLPGIGAGRFWQLIEQLGTPARVLEEFPDSARKHLRANGAELLSGWQRSGEDSTLAAKVRADLDQCAAQGIEVFCWLDDGYPPLLAEISRPPPLLYVKGSVGALHLPQVAVVGARRAGSAAQEDARVFSRELAAGGFAITSGLALGVDSCAHGGALEAGGVTVAVMGTGADLVYPARNRGLAEKILTQGGALVSEFPLGTAPDAPNFPQRNRIISGLSLGVLVVQAAVRSGSLITARLALEQGREVFAIPGSIHNPLARGCHRLIREGAHLVESSADIVEQMPAMLAYKQQELLPEAAAVHGQRLDAEQCRVLAAITGGPVSLDRIAAAAGVQAGPLLAQLVQLELAGLVSTAAAGYELTVAGQRAVAAATLA</sequence>
<organism evidence="4 5">
    <name type="scientific">Biformimicrobium ophioploci</name>
    <dbReference type="NCBI Taxonomy" id="3036711"/>
    <lineage>
        <taxon>Bacteria</taxon>
        <taxon>Pseudomonadati</taxon>
        <taxon>Pseudomonadota</taxon>
        <taxon>Gammaproteobacteria</taxon>
        <taxon>Cellvibrionales</taxon>
        <taxon>Microbulbiferaceae</taxon>
        <taxon>Biformimicrobium</taxon>
    </lineage>
</organism>
<dbReference type="InterPro" id="IPR041614">
    <property type="entry name" value="DprA_WH"/>
</dbReference>
<dbReference type="Pfam" id="PF17782">
    <property type="entry name" value="WHD_DprA"/>
    <property type="match status" value="1"/>
</dbReference>
<reference evidence="4 5" key="1">
    <citation type="submission" date="2023-04" db="EMBL/GenBank/DDBJ databases">
        <title>Marinobulbifer ophiurae gen. nov., sp. Nov., isolate from tissue of brittle star Ophioplocus japonicus.</title>
        <authorList>
            <person name="Kawano K."/>
            <person name="Sawayama S."/>
            <person name="Nakagawa S."/>
        </authorList>
    </citation>
    <scope>NUCLEOTIDE SEQUENCE [LARGE SCALE GENOMIC DNA]</scope>
    <source>
        <strain evidence="4 5">NKW57</strain>
    </source>
</reference>
<proteinExistence type="inferred from homology"/>
<dbReference type="InterPro" id="IPR003488">
    <property type="entry name" value="DprA"/>
</dbReference>
<protein>
    <submittedName>
        <fullName evidence="4">DNA-processing protein DprA</fullName>
    </submittedName>
</protein>
<gene>
    <name evidence="4" type="primary">dprA</name>
    <name evidence="4" type="ORF">MNKW57_03480</name>
</gene>
<dbReference type="NCBIfam" id="TIGR00732">
    <property type="entry name" value="dprA"/>
    <property type="match status" value="1"/>
</dbReference>
<keyword evidence="5" id="KW-1185">Reference proteome</keyword>
<dbReference type="InterPro" id="IPR057666">
    <property type="entry name" value="DrpA_SLOG"/>
</dbReference>
<feature type="domain" description="DprA winged helix" evidence="3">
    <location>
        <begin position="316"/>
        <end position="368"/>
    </location>
</feature>
<evidence type="ECO:0000313" key="4">
    <source>
        <dbReference type="EMBL" id="GMG86027.1"/>
    </source>
</evidence>
<evidence type="ECO:0000259" key="3">
    <source>
        <dbReference type="Pfam" id="PF17782"/>
    </source>
</evidence>
<evidence type="ECO:0000313" key="5">
    <source>
        <dbReference type="Proteomes" id="UP001224392"/>
    </source>
</evidence>
<dbReference type="InterPro" id="IPR036388">
    <property type="entry name" value="WH-like_DNA-bd_sf"/>
</dbReference>
<comment type="caution">
    <text evidence="4">The sequence shown here is derived from an EMBL/GenBank/DDBJ whole genome shotgun (WGS) entry which is preliminary data.</text>
</comment>
<dbReference type="SUPFAM" id="SSF102405">
    <property type="entry name" value="MCP/YpsA-like"/>
    <property type="match status" value="1"/>
</dbReference>
<dbReference type="RefSeq" id="WP_285762542.1">
    <property type="nucleotide sequence ID" value="NZ_BSYJ01000001.1"/>
</dbReference>
<evidence type="ECO:0000256" key="1">
    <source>
        <dbReference type="ARBA" id="ARBA00006525"/>
    </source>
</evidence>